<keyword evidence="1" id="KW-0732">Signal</keyword>
<dbReference type="AlphaFoldDB" id="A0A561PVX5"/>
<dbReference type="InterPro" id="IPR014755">
    <property type="entry name" value="Cu-Rt/internalin_Ig-like"/>
</dbReference>
<accession>A0A561PVX5</accession>
<dbReference type="EMBL" id="VIWO01000002">
    <property type="protein sequence ID" value="TWF42255.1"/>
    <property type="molecule type" value="Genomic_DNA"/>
</dbReference>
<evidence type="ECO:0000313" key="3">
    <source>
        <dbReference type="Proteomes" id="UP000320811"/>
    </source>
</evidence>
<reference evidence="2 3" key="1">
    <citation type="submission" date="2019-06" db="EMBL/GenBank/DDBJ databases">
        <title>Sorghum-associated microbial communities from plants grown in Nebraska, USA.</title>
        <authorList>
            <person name="Schachtman D."/>
        </authorList>
    </citation>
    <scope>NUCLEOTIDE SEQUENCE [LARGE SCALE GENOMIC DNA]</scope>
    <source>
        <strain evidence="2 3">1209</strain>
    </source>
</reference>
<comment type="caution">
    <text evidence="2">The sequence shown here is derived from an EMBL/GenBank/DDBJ whole genome shotgun (WGS) entry which is preliminary data.</text>
</comment>
<dbReference type="Proteomes" id="UP000320811">
    <property type="component" value="Unassembled WGS sequence"/>
</dbReference>
<name>A0A561PVX5_9BACT</name>
<dbReference type="Gene3D" id="2.60.40.1220">
    <property type="match status" value="1"/>
</dbReference>
<dbReference type="OrthoDB" id="7191465at2"/>
<sequence>MAEVKAKPQRAVIAASYDPNTCKQKILDAQRIPCDTLSLPYHCDTLTGVGGDYHQECVDAGIIYFQVRVAVCRNAPKNEWKYFPPSTYFQQCNALMQQDPNWTMDWCYCCCACFAKETLVAVPDGYAEIYTIPVGAEVLTGSVNGGIKPKWASSIVKLSMGTGEGPQPMMVYIGFGADQAKDLICTQDQPFLLSNGKYTTSSRLVPGDKLVDKEGNDVEVVFVSMGNYNGAVHHIAAGELWNKNPDGHLILTGGVVAGDFEFQLNFDSLPNDRKVDNYDKLPRIGTAEYDQSMKKHVVKSDVFFHFNHQATTGPDGGKKRTAGGMFTTYRRQSAPIPVGAQRLLTPAQSEDILKKGKFISLGDPMAQINYDTVRRQLQGSYPDIVFYYDPFDLMPQVYAFEAYGQKVVILTGGLSRLIGFNYEGIAMAMGHGVGCFYGGEPKVLEGYSAVGQADRYSFSIVGSRLWVNTPAFQYITAAIDQWEYMFSLISPENAGGNPLDPLHDPSIACRTTIIQSAPFGGGLPECAGGPPAKKIELQLASASSLTNVSLTFSLALDPTTTDDPKNYEFDPSVEVVTAKRNPQRDFVVDLVVNVLEPDATYKVTAKNLKSALGTGIDPKYASTSFKAPGNK</sequence>
<keyword evidence="3" id="KW-1185">Reference proteome</keyword>
<gene>
    <name evidence="2" type="ORF">FHW36_10210</name>
</gene>
<dbReference type="RefSeq" id="WP_145665433.1">
    <property type="nucleotide sequence ID" value="NZ_VIWO01000002.1"/>
</dbReference>
<proteinExistence type="predicted"/>
<dbReference type="InterPro" id="IPR036844">
    <property type="entry name" value="Hint_dom_sf"/>
</dbReference>
<evidence type="ECO:0000256" key="1">
    <source>
        <dbReference type="ARBA" id="ARBA00022729"/>
    </source>
</evidence>
<evidence type="ECO:0000313" key="2">
    <source>
        <dbReference type="EMBL" id="TWF42255.1"/>
    </source>
</evidence>
<dbReference type="SUPFAM" id="SSF51294">
    <property type="entry name" value="Hedgehog/intein (Hint) domain"/>
    <property type="match status" value="1"/>
</dbReference>
<organism evidence="2 3">
    <name type="scientific">Chitinophaga polysaccharea</name>
    <dbReference type="NCBI Taxonomy" id="1293035"/>
    <lineage>
        <taxon>Bacteria</taxon>
        <taxon>Pseudomonadati</taxon>
        <taxon>Bacteroidota</taxon>
        <taxon>Chitinophagia</taxon>
        <taxon>Chitinophagales</taxon>
        <taxon>Chitinophagaceae</taxon>
        <taxon>Chitinophaga</taxon>
    </lineage>
</organism>
<dbReference type="Gene3D" id="2.170.16.10">
    <property type="entry name" value="Hedgehog/Intein (Hint) domain"/>
    <property type="match status" value="1"/>
</dbReference>
<protein>
    <submittedName>
        <fullName evidence="2">Uncharacterized protein</fullName>
    </submittedName>
</protein>